<sequence length="98" mass="11378">MEENRSQKWLHSAPTDRHWTSFLYFCQGNGYYELKHISMLIFWQVPQDFIVGCVEGFNVIGELELYQQAPDAMRSLCSATAMGNYLSTLLVNCYGFEH</sequence>
<name>A0AAV3NG76_LITER</name>
<organism evidence="2 3">
    <name type="scientific">Lithospermum erythrorhizon</name>
    <name type="common">Purple gromwell</name>
    <name type="synonym">Lithospermum officinale var. erythrorhizon</name>
    <dbReference type="NCBI Taxonomy" id="34254"/>
    <lineage>
        <taxon>Eukaryota</taxon>
        <taxon>Viridiplantae</taxon>
        <taxon>Streptophyta</taxon>
        <taxon>Embryophyta</taxon>
        <taxon>Tracheophyta</taxon>
        <taxon>Spermatophyta</taxon>
        <taxon>Magnoliopsida</taxon>
        <taxon>eudicotyledons</taxon>
        <taxon>Gunneridae</taxon>
        <taxon>Pentapetalae</taxon>
        <taxon>asterids</taxon>
        <taxon>lamiids</taxon>
        <taxon>Boraginales</taxon>
        <taxon>Boraginaceae</taxon>
        <taxon>Boraginoideae</taxon>
        <taxon>Lithospermeae</taxon>
        <taxon>Lithospermum</taxon>
    </lineage>
</organism>
<dbReference type="Proteomes" id="UP001454036">
    <property type="component" value="Unassembled WGS sequence"/>
</dbReference>
<dbReference type="EMBL" id="BAABME010000006">
    <property type="protein sequence ID" value="GAA0138330.1"/>
    <property type="molecule type" value="Genomic_DNA"/>
</dbReference>
<gene>
    <name evidence="2" type="ORF">LIER_00094</name>
</gene>
<proteinExistence type="inferred from homology"/>
<evidence type="ECO:0000256" key="1">
    <source>
        <dbReference type="ARBA" id="ARBA00044504"/>
    </source>
</evidence>
<accession>A0AAV3NG76</accession>
<comment type="similarity">
    <text evidence="1">Belongs to the major facilitator superfamily. Phosphate:H(+) symporter (TC 2.A.1.9) family.</text>
</comment>
<reference evidence="2 3" key="1">
    <citation type="submission" date="2024-01" db="EMBL/GenBank/DDBJ databases">
        <title>The complete chloroplast genome sequence of Lithospermum erythrorhizon: insights into the phylogenetic relationship among Boraginaceae species and the maternal lineages of purple gromwells.</title>
        <authorList>
            <person name="Okada T."/>
            <person name="Watanabe K."/>
        </authorList>
    </citation>
    <scope>NUCLEOTIDE SEQUENCE [LARGE SCALE GENOMIC DNA]</scope>
</reference>
<keyword evidence="3" id="KW-1185">Reference proteome</keyword>
<evidence type="ECO:0000313" key="3">
    <source>
        <dbReference type="Proteomes" id="UP001454036"/>
    </source>
</evidence>
<protein>
    <submittedName>
        <fullName evidence="2">Uncharacterized protein</fullName>
    </submittedName>
</protein>
<dbReference type="AlphaFoldDB" id="A0AAV3NG76"/>
<comment type="caution">
    <text evidence="2">The sequence shown here is derived from an EMBL/GenBank/DDBJ whole genome shotgun (WGS) entry which is preliminary data.</text>
</comment>
<dbReference type="InterPro" id="IPR036259">
    <property type="entry name" value="MFS_trans_sf"/>
</dbReference>
<dbReference type="PANTHER" id="PTHR11654">
    <property type="entry name" value="OLIGOPEPTIDE TRANSPORTER-RELATED"/>
    <property type="match status" value="1"/>
</dbReference>
<dbReference type="Gene3D" id="1.20.1250.20">
    <property type="entry name" value="MFS general substrate transporter like domains"/>
    <property type="match status" value="1"/>
</dbReference>
<evidence type="ECO:0000313" key="2">
    <source>
        <dbReference type="EMBL" id="GAA0138330.1"/>
    </source>
</evidence>